<evidence type="ECO:0000313" key="4">
    <source>
        <dbReference type="Proteomes" id="UP000265618"/>
    </source>
</evidence>
<dbReference type="InterPro" id="IPR001680">
    <property type="entry name" value="WD40_rpt"/>
</dbReference>
<feature type="region of interest" description="Disordered" evidence="2">
    <location>
        <begin position="1448"/>
        <end position="1523"/>
    </location>
</feature>
<dbReference type="EMBL" id="BDIP01001236">
    <property type="protein sequence ID" value="GIQ83926.1"/>
    <property type="molecule type" value="Genomic_DNA"/>
</dbReference>
<evidence type="ECO:0000256" key="1">
    <source>
        <dbReference type="ARBA" id="ARBA00022737"/>
    </source>
</evidence>
<feature type="compositionally biased region" description="Basic and acidic residues" evidence="2">
    <location>
        <begin position="314"/>
        <end position="330"/>
    </location>
</feature>
<dbReference type="InterPro" id="IPR036322">
    <property type="entry name" value="WD40_repeat_dom_sf"/>
</dbReference>
<keyword evidence="4" id="KW-1185">Reference proteome</keyword>
<dbReference type="InterPro" id="IPR015943">
    <property type="entry name" value="WD40/YVTN_repeat-like_dom_sf"/>
</dbReference>
<feature type="compositionally biased region" description="Acidic residues" evidence="2">
    <location>
        <begin position="8"/>
        <end position="20"/>
    </location>
</feature>
<name>A0A9K3CVF3_9EUKA</name>
<protein>
    <recommendedName>
        <fullName evidence="5">EF-hand domain-containing protein</fullName>
    </recommendedName>
</protein>
<feature type="compositionally biased region" description="Polar residues" evidence="2">
    <location>
        <begin position="1090"/>
        <end position="1103"/>
    </location>
</feature>
<organism evidence="3 4">
    <name type="scientific">Kipferlia bialata</name>
    <dbReference type="NCBI Taxonomy" id="797122"/>
    <lineage>
        <taxon>Eukaryota</taxon>
        <taxon>Metamonada</taxon>
        <taxon>Carpediemonas-like organisms</taxon>
        <taxon>Kipferlia</taxon>
    </lineage>
</organism>
<feature type="compositionally biased region" description="Basic and acidic residues" evidence="2">
    <location>
        <begin position="1113"/>
        <end position="1124"/>
    </location>
</feature>
<accession>A0A9K3CVF3</accession>
<dbReference type="PANTHER" id="PTHR44324">
    <property type="entry name" value="WD40 REPEAT DOMAIN 95"/>
    <property type="match status" value="1"/>
</dbReference>
<dbReference type="Proteomes" id="UP000265618">
    <property type="component" value="Unassembled WGS sequence"/>
</dbReference>
<feature type="region of interest" description="Disordered" evidence="2">
    <location>
        <begin position="1"/>
        <end position="20"/>
    </location>
</feature>
<feature type="region of interest" description="Disordered" evidence="2">
    <location>
        <begin position="377"/>
        <end position="396"/>
    </location>
</feature>
<keyword evidence="1" id="KW-0677">Repeat</keyword>
<gene>
    <name evidence="3" type="ORF">KIPB_005332</name>
</gene>
<evidence type="ECO:0008006" key="5">
    <source>
        <dbReference type="Google" id="ProtNLM"/>
    </source>
</evidence>
<dbReference type="SMART" id="SM00320">
    <property type="entry name" value="WD40"/>
    <property type="match status" value="4"/>
</dbReference>
<evidence type="ECO:0000313" key="3">
    <source>
        <dbReference type="EMBL" id="GIQ83926.1"/>
    </source>
</evidence>
<dbReference type="PANTHER" id="PTHR44324:SF4">
    <property type="entry name" value="WD40 REPEAT DOMAIN 95"/>
    <property type="match status" value="1"/>
</dbReference>
<comment type="caution">
    <text evidence="3">The sequence shown here is derived from an EMBL/GenBank/DDBJ whole genome shotgun (WGS) entry which is preliminary data.</text>
</comment>
<sequence>MDYGLSLSDDEGYGSESEEAEAVTSHRLEDLLMHIDSNRLEDLKAQFEDGNMTPSRFVRILMSSYLPAHLYATPESKNALIASLLDLFQELDTHSDGVLAWSEFTSLLLEQGLARFRLADESEVSTYALDSQAIKGLETNISDCVMHVSGSISIMSGSAGGGRRQYAMAGNSILELGTSPLKVVYRHKTLIDRLLSLSPLPLLLVYTKDHSLILLSTDACRPVYQAQLLIGLRALSWDPDQSLVYIGNASCVGEVLRMRVTHRTGSEGVFVTAAEYEAQANDHLGWEATPTRTAAALYEAMPQKAPDLTVPQPVRDRQRQREAEVKSRAPAALRHDAMAAVMNTAIAGSKEGRTLTDREKEALFKGDQATLRLVSLPSGRRQGDSDKYSPFLEHNLRDKAEQEVKAGAGKGSDSSVYSCYHADVLKRKSTRQGGALEAYINDAKERVDLGTPRHRHHPPHGMFNTNKGGQRTPACHSNGHRTREASTVSLSGRGGVAAMRRRERQRDSKIAGSAERSNMLREVEDGLVLRPIPIKGKVTADITLFDRHFVVYTDVRDIVCCRLKLSDILGIANRPEVVALCVVCDIEGNAVLLDPLNMHEIARHRLLGRGGIVTALSVGSSLVFVMKHGRPYTINVKDLVAPPTLLPPPGHARDVLAAQRLSDTSFVSVALDGEMRVWEVTGRRSACTAAFNLPGQLVGHTPCLRGARPFDHRLSFVSATSLLSVYRSSTEGEFRQPVSDCLWAQQMGQLIVLTGHRLHFFDAYTGEHLRLLEVGHPQGAEEEADPTPMVITAAQLDIRNRSVYLGDSLGGVRVVSLTTGIVQSSLGSHQAAVADLLTYGKTVLSAGKGGLLRVHGEVSAGDLSLRFVKPDVNVVLRMDLPLQESDRRTLVQRVKALTPASVADTYLPGLGVFGLSQFKQHMEQLTQTTPPVAAEITCLAYGDSQRLVAFGSSEGLIRCYDSMYFDNHHCASMHPIGMCTAAPEVTAVAFLGDLPLLVSADSLGYIYLWTTRPACVQMQLVCAWKHESRPVVHYPLNIDPLQRYTALLQSGLWLMSKRDDADGATRRRALEKEVDAAREGGAPATPAGSGVNTSVSHANTNGDTARRKGRHSPAAERGREREHVKGAQRFRSVVYAIVASAAASSMRRSLVRGGASAAVSVLSYDPQAEVLSVGDDLGYVVQYSMSHLLRRINALPVQIDASTPGAKHVVADLKLDIAPPELRTWQPAAGTCEGVRVVRSFRAAEGCISGITPVAQPPSLVVSSCDVGAPSVCVFSVEGAYLGRLSEAPKTQGEAEGEGEGLFGPLPDVFDMPDAWAARERDLAHTGEGQADGAPSPDDGAFLTNVDIETKVPTGSNRWRGPDYPYHNNPPPPVRVALPRPASAEGMTWRLRPSSKIRRRVLERGRRAALSLLRERDLATPTPDDLEGDEADLLYRYAGIVSVPDEVRKRERSASRLDISNIGTSSEGTSHMRRRHTVSAPETVVPRLGLPPRPTPPSVSGTTSDTEGAPRASGSWTTRAQAGRALARRGGDVDSSYLCVAGLTAREASLTVLDRLHQQATHRAGQAKATGRDSVNSEFT</sequence>
<proteinExistence type="predicted"/>
<feature type="region of interest" description="Disordered" evidence="2">
    <location>
        <begin position="451"/>
        <end position="511"/>
    </location>
</feature>
<dbReference type="SUPFAM" id="SSF50978">
    <property type="entry name" value="WD40 repeat-like"/>
    <property type="match status" value="1"/>
</dbReference>
<evidence type="ECO:0000256" key="2">
    <source>
        <dbReference type="SAM" id="MobiDB-lite"/>
    </source>
</evidence>
<reference evidence="3 4" key="1">
    <citation type="journal article" date="2018" name="PLoS ONE">
        <title>The draft genome of Kipferlia bialata reveals reductive genome evolution in fornicate parasites.</title>
        <authorList>
            <person name="Tanifuji G."/>
            <person name="Takabayashi S."/>
            <person name="Kume K."/>
            <person name="Takagi M."/>
            <person name="Nakayama T."/>
            <person name="Kamikawa R."/>
            <person name="Inagaki Y."/>
            <person name="Hashimoto T."/>
        </authorList>
    </citation>
    <scope>NUCLEOTIDE SEQUENCE [LARGE SCALE GENOMIC DNA]</scope>
    <source>
        <strain evidence="3">NY0173</strain>
    </source>
</reference>
<dbReference type="OrthoDB" id="8883818at2759"/>
<dbReference type="Gene3D" id="2.130.10.10">
    <property type="entry name" value="YVTN repeat-like/Quinoprotein amine dehydrogenase"/>
    <property type="match status" value="2"/>
</dbReference>
<dbReference type="InterPro" id="IPR051242">
    <property type="entry name" value="WD-EF-hand_domain"/>
</dbReference>
<feature type="region of interest" description="Disordered" evidence="2">
    <location>
        <begin position="1072"/>
        <end position="1124"/>
    </location>
</feature>
<feature type="region of interest" description="Disordered" evidence="2">
    <location>
        <begin position="307"/>
        <end position="330"/>
    </location>
</feature>
<feature type="region of interest" description="Disordered" evidence="2">
    <location>
        <begin position="1352"/>
        <end position="1372"/>
    </location>
</feature>